<dbReference type="AlphaFoldDB" id="A0A413FHM9"/>
<comment type="cofactor">
    <cofactor evidence="6">
        <name>Zn(2+)</name>
        <dbReference type="ChEBI" id="CHEBI:29105"/>
    </cofactor>
    <text evidence="6">Binds 1 zinc ion.</text>
</comment>
<evidence type="ECO:0000313" key="9">
    <source>
        <dbReference type="EMBL" id="RGX30525.1"/>
    </source>
</evidence>
<evidence type="ECO:0000259" key="8">
    <source>
        <dbReference type="Pfam" id="PF01432"/>
    </source>
</evidence>
<keyword evidence="7" id="KW-0472">Membrane</keyword>
<dbReference type="SUPFAM" id="SSF55486">
    <property type="entry name" value="Metalloproteases ('zincins'), catalytic domain"/>
    <property type="match status" value="1"/>
</dbReference>
<accession>A0A413FHM9</accession>
<keyword evidence="3 6" id="KW-0378">Hydrolase</keyword>
<dbReference type="Gene3D" id="1.10.1370.30">
    <property type="match status" value="1"/>
</dbReference>
<evidence type="ECO:0000256" key="5">
    <source>
        <dbReference type="ARBA" id="ARBA00023049"/>
    </source>
</evidence>
<evidence type="ECO:0000256" key="2">
    <source>
        <dbReference type="ARBA" id="ARBA00022723"/>
    </source>
</evidence>
<protein>
    <submittedName>
        <fullName evidence="9">Oligoendopeptidase</fullName>
    </submittedName>
</protein>
<evidence type="ECO:0000256" key="1">
    <source>
        <dbReference type="ARBA" id="ARBA00022670"/>
    </source>
</evidence>
<comment type="similarity">
    <text evidence="6">Belongs to the peptidase M3 family.</text>
</comment>
<evidence type="ECO:0000256" key="4">
    <source>
        <dbReference type="ARBA" id="ARBA00022833"/>
    </source>
</evidence>
<name>A0A413FHM9_9FIRM</name>
<comment type="caution">
    <text evidence="9">The sequence shown here is derived from an EMBL/GenBank/DDBJ whole genome shotgun (WGS) entry which is preliminary data.</text>
</comment>
<dbReference type="OrthoDB" id="9762795at2"/>
<dbReference type="GO" id="GO:0046872">
    <property type="term" value="F:metal ion binding"/>
    <property type="evidence" value="ECO:0007669"/>
    <property type="project" value="UniProtKB-UniRule"/>
</dbReference>
<sequence>MPKHFVRSFTNRVFMVEWTYQGSGEAGVMGMSLKRRIKRAAAWALAFTIAVPFVSFGAAAAQESARETGWYAPKEHAGVDFSQMEYRRYELADMEAAADKLIQAAGTAGGDELVLEAYEELLDEVDRMGTMYSLADIAYSRNMDDQDAADETAYMRTLYPQGTDRAAAAMKAALDTSYGPLLEDKMGRANARSLRYYEELDPVLEKLGEREQQLILEYDQASSAEYRVKADGEDWTYERLAQDLEPYSDQYYEIQNALDRERNKTVGEIYRQLVQVRREIAGECGYDNYADYAYQSVYGRDFTKEDVERIRADVKEIIVPLIVDCWYSDVDYQALYELEPSDAEEILDLMEPYMGRMSGELGEAFSYMRRHGLYDMKQAEAGENRSGGFTTDLPYYGDGFIFLTLEGDYDDYLGVFHEFGHFASIFGDPAPSMFRYGYVDVSEIDSQGMQMLLMHYADEMFGEVGRSVEMEAVSDLLDSIITGAMMDEFETAVYADPDMPLDEMNRLFAAIAEDYGGLYFDYDGENCYGWDMVPHIYHSPLYYISYGTSAFPALRLWIESETDWEGTLDRYMTLSASGSSEPYRKTLRECEIGDIFQTDVLLDLDREIRERLDLPGVETKREAEKGETGIGAALNGNELKPVVRLFLGVAGAIAVLQLMVLCTGFVIIWLLVKDRKR</sequence>
<feature type="transmembrane region" description="Helical" evidence="7">
    <location>
        <begin position="645"/>
        <end position="672"/>
    </location>
</feature>
<organism evidence="9 10">
    <name type="scientific">Enterocloster asparagiformis</name>
    <dbReference type="NCBI Taxonomy" id="333367"/>
    <lineage>
        <taxon>Bacteria</taxon>
        <taxon>Bacillati</taxon>
        <taxon>Bacillota</taxon>
        <taxon>Clostridia</taxon>
        <taxon>Lachnospirales</taxon>
        <taxon>Lachnospiraceae</taxon>
        <taxon>Enterocloster</taxon>
    </lineage>
</organism>
<dbReference type="EMBL" id="QSBM01000005">
    <property type="protein sequence ID" value="RGX30525.1"/>
    <property type="molecule type" value="Genomic_DNA"/>
</dbReference>
<keyword evidence="2 6" id="KW-0479">Metal-binding</keyword>
<evidence type="ECO:0000256" key="6">
    <source>
        <dbReference type="RuleBase" id="RU003435"/>
    </source>
</evidence>
<keyword evidence="5 6" id="KW-0482">Metalloprotease</keyword>
<reference evidence="9 10" key="1">
    <citation type="submission" date="2018-08" db="EMBL/GenBank/DDBJ databases">
        <title>A genome reference for cultivated species of the human gut microbiota.</title>
        <authorList>
            <person name="Zou Y."/>
            <person name="Xue W."/>
            <person name="Luo G."/>
        </authorList>
    </citation>
    <scope>NUCLEOTIDE SEQUENCE [LARGE SCALE GENOMIC DNA]</scope>
    <source>
        <strain evidence="9 10">AF04-15</strain>
    </source>
</reference>
<dbReference type="GO" id="GO:0006508">
    <property type="term" value="P:proteolysis"/>
    <property type="evidence" value="ECO:0007669"/>
    <property type="project" value="UniProtKB-KW"/>
</dbReference>
<keyword evidence="7" id="KW-1133">Transmembrane helix</keyword>
<evidence type="ECO:0000256" key="3">
    <source>
        <dbReference type="ARBA" id="ARBA00022801"/>
    </source>
</evidence>
<keyword evidence="7" id="KW-0812">Transmembrane</keyword>
<evidence type="ECO:0000256" key="7">
    <source>
        <dbReference type="SAM" id="Phobius"/>
    </source>
</evidence>
<dbReference type="Proteomes" id="UP000283880">
    <property type="component" value="Unassembled WGS sequence"/>
</dbReference>
<evidence type="ECO:0000313" key="10">
    <source>
        <dbReference type="Proteomes" id="UP000283880"/>
    </source>
</evidence>
<keyword evidence="1 6" id="KW-0645">Protease</keyword>
<keyword evidence="4 6" id="KW-0862">Zinc</keyword>
<feature type="domain" description="Peptidase M3A/M3B catalytic" evidence="8">
    <location>
        <begin position="408"/>
        <end position="597"/>
    </location>
</feature>
<proteinExistence type="inferred from homology"/>
<dbReference type="Pfam" id="PF01432">
    <property type="entry name" value="Peptidase_M3"/>
    <property type="match status" value="1"/>
</dbReference>
<gene>
    <name evidence="9" type="ORF">DWV29_08840</name>
</gene>
<dbReference type="GO" id="GO:0004222">
    <property type="term" value="F:metalloendopeptidase activity"/>
    <property type="evidence" value="ECO:0007669"/>
    <property type="project" value="InterPro"/>
</dbReference>
<dbReference type="InterPro" id="IPR001567">
    <property type="entry name" value="Pept_M3A_M3B_dom"/>
</dbReference>